<dbReference type="InterPro" id="IPR042173">
    <property type="entry name" value="RNase_J_2"/>
</dbReference>
<dbReference type="InterPro" id="IPR036866">
    <property type="entry name" value="RibonucZ/Hydroxyglut_hydro"/>
</dbReference>
<dbReference type="GO" id="GO:0004527">
    <property type="term" value="F:exonuclease activity"/>
    <property type="evidence" value="ECO:0007669"/>
    <property type="project" value="UniProtKB-KW"/>
</dbReference>
<comment type="caution">
    <text evidence="5">The sequence shown here is derived from an EMBL/GenBank/DDBJ whole genome shotgun (WGS) entry which is preliminary data.</text>
</comment>
<protein>
    <recommendedName>
        <fullName evidence="4">Metallo-beta-lactamase domain-containing protein</fullName>
    </recommendedName>
</protein>
<dbReference type="AlphaFoldDB" id="A0A2M6YPB2"/>
<dbReference type="InterPro" id="IPR055132">
    <property type="entry name" value="RNase_J_b_CASP"/>
</dbReference>
<sequence>MIFRDKKNNQQNLRIISLGGFGNVTQNLFVYEYQDSLLMVDCGVGFAEKFHQKTELVIPDFNYLIQNQNKIKAIIFTHGHEDHMAGLPFFLSKIKREIPIYASHWSAALIEEKLDEFNLHPQIKVINSDSHLNLDPFVVDFVYMTHSIPDSYHLIIRTPCGVVYHGSDFKFDWTPVAGRQSDVGKIAQISNEGIDLLLSDCLRSEKAGYTLSEQMIEESFEREIKDCQGKFFVTTMSSNVSRWQQALNVIAEHRRKAALVGRSVDKVVNIAVRLGYLKLPPGVVIPLKKAHQYQPHQLAFLISGAQAQSGSALDRVVHDEHHQIKIKPGDKVVFSTDYIPGSELAIHHLIDRLSFLGADVSYSEISDDIHVSGHGAQADLALLISLTRPKWLLPIGGAFRQMKQYALLAQRMGYQEKQILLPEKNRTIEMIPGGQVRLGPKINLRSEFAR</sequence>
<keyword evidence="2" id="KW-0378">Hydrolase</keyword>
<dbReference type="Gene3D" id="3.40.50.10710">
    <property type="entry name" value="Metallo-hydrolase/oxidoreductase"/>
    <property type="match status" value="1"/>
</dbReference>
<evidence type="ECO:0000313" key="6">
    <source>
        <dbReference type="Proteomes" id="UP000229559"/>
    </source>
</evidence>
<name>A0A2M6YPB2_9BACT</name>
<dbReference type="SMART" id="SM00849">
    <property type="entry name" value="Lactamase_B"/>
    <property type="match status" value="1"/>
</dbReference>
<dbReference type="InterPro" id="IPR001279">
    <property type="entry name" value="Metallo-B-lactamas"/>
</dbReference>
<accession>A0A2M6YPB2</accession>
<evidence type="ECO:0000313" key="5">
    <source>
        <dbReference type="EMBL" id="PIU32957.1"/>
    </source>
</evidence>
<keyword evidence="1" id="KW-0540">Nuclease</keyword>
<dbReference type="Pfam" id="PF22505">
    <property type="entry name" value="RNase_J_b_CASP"/>
    <property type="match status" value="1"/>
</dbReference>
<gene>
    <name evidence="5" type="ORF">COT04_02650</name>
</gene>
<dbReference type="CDD" id="cd07714">
    <property type="entry name" value="RNaseJ_MBL-fold"/>
    <property type="match status" value="1"/>
</dbReference>
<dbReference type="Gene3D" id="3.60.15.10">
    <property type="entry name" value="Ribonuclease Z/Hydroxyacylglutathione hydrolase-like"/>
    <property type="match status" value="1"/>
</dbReference>
<reference evidence="6" key="1">
    <citation type="submission" date="2017-09" db="EMBL/GenBank/DDBJ databases">
        <title>Depth-based differentiation of microbial function through sediment-hosted aquifers and enrichment of novel symbionts in the deep terrestrial subsurface.</title>
        <authorList>
            <person name="Probst A.J."/>
            <person name="Ladd B."/>
            <person name="Jarett J.K."/>
            <person name="Geller-Mcgrath D.E."/>
            <person name="Sieber C.M.K."/>
            <person name="Emerson J.B."/>
            <person name="Anantharaman K."/>
            <person name="Thomas B.C."/>
            <person name="Malmstrom R."/>
            <person name="Stieglmeier M."/>
            <person name="Klingl A."/>
            <person name="Woyke T."/>
            <person name="Ryan C.M."/>
            <person name="Banfield J.F."/>
        </authorList>
    </citation>
    <scope>NUCLEOTIDE SEQUENCE [LARGE SCALE GENOMIC DNA]</scope>
</reference>
<evidence type="ECO:0000256" key="1">
    <source>
        <dbReference type="ARBA" id="ARBA00022722"/>
    </source>
</evidence>
<dbReference type="PANTHER" id="PTHR43694">
    <property type="entry name" value="RIBONUCLEASE J"/>
    <property type="match status" value="1"/>
</dbReference>
<evidence type="ECO:0000259" key="4">
    <source>
        <dbReference type="SMART" id="SM00849"/>
    </source>
</evidence>
<evidence type="ECO:0000256" key="2">
    <source>
        <dbReference type="ARBA" id="ARBA00022839"/>
    </source>
</evidence>
<dbReference type="GO" id="GO:0003723">
    <property type="term" value="F:RNA binding"/>
    <property type="evidence" value="ECO:0007669"/>
    <property type="project" value="UniProtKB-KW"/>
</dbReference>
<keyword evidence="3" id="KW-0694">RNA-binding</keyword>
<dbReference type="PANTHER" id="PTHR43694:SF1">
    <property type="entry name" value="RIBONUCLEASE J"/>
    <property type="match status" value="1"/>
</dbReference>
<organism evidence="5 6">
    <name type="scientific">Candidatus Shapirobacteria bacterium CG07_land_8_20_14_0_80_39_12</name>
    <dbReference type="NCBI Taxonomy" id="1974480"/>
    <lineage>
        <taxon>Bacteria</taxon>
        <taxon>Candidatus Shapironibacteriota</taxon>
    </lineage>
</organism>
<dbReference type="Pfam" id="PF00753">
    <property type="entry name" value="Lactamase_B"/>
    <property type="match status" value="1"/>
</dbReference>
<dbReference type="Proteomes" id="UP000229559">
    <property type="component" value="Unassembled WGS sequence"/>
</dbReference>
<dbReference type="SUPFAM" id="SSF56281">
    <property type="entry name" value="Metallo-hydrolase/oxidoreductase"/>
    <property type="match status" value="1"/>
</dbReference>
<keyword evidence="2" id="KW-0269">Exonuclease</keyword>
<proteinExistence type="predicted"/>
<dbReference type="EMBL" id="PEXA01000071">
    <property type="protein sequence ID" value="PIU32957.1"/>
    <property type="molecule type" value="Genomic_DNA"/>
</dbReference>
<evidence type="ECO:0000256" key="3">
    <source>
        <dbReference type="ARBA" id="ARBA00022884"/>
    </source>
</evidence>
<feature type="domain" description="Metallo-beta-lactamase" evidence="4">
    <location>
        <begin position="25"/>
        <end position="220"/>
    </location>
</feature>